<feature type="compositionally biased region" description="Low complexity" evidence="4">
    <location>
        <begin position="1"/>
        <end position="11"/>
    </location>
</feature>
<evidence type="ECO:0000256" key="3">
    <source>
        <dbReference type="ARBA" id="ARBA00023186"/>
    </source>
</evidence>
<dbReference type="AlphaFoldDB" id="A0A6G1CS75"/>
<gene>
    <name evidence="5" type="ORF">E2562_019866</name>
</gene>
<protein>
    <submittedName>
        <fullName evidence="5">Uncharacterized protein</fullName>
    </submittedName>
</protein>
<dbReference type="Proteomes" id="UP000479710">
    <property type="component" value="Unassembled WGS sequence"/>
</dbReference>
<comment type="subcellular location">
    <subcellularLocation>
        <location evidence="1">Cytoplasm</location>
    </subcellularLocation>
</comment>
<name>A0A6G1CS75_9ORYZ</name>
<evidence type="ECO:0000313" key="6">
    <source>
        <dbReference type="Proteomes" id="UP000479710"/>
    </source>
</evidence>
<dbReference type="Gene3D" id="1.25.40.90">
    <property type="match status" value="1"/>
</dbReference>
<keyword evidence="2" id="KW-0963">Cytoplasm</keyword>
<evidence type="ECO:0000256" key="2">
    <source>
        <dbReference type="ARBA" id="ARBA00022490"/>
    </source>
</evidence>
<proteinExistence type="predicted"/>
<dbReference type="PANTHER" id="PTHR21162">
    <property type="entry name" value="P53 AND DNA DAMAGE-REGULATED PROTEIN"/>
    <property type="match status" value="1"/>
</dbReference>
<keyword evidence="3" id="KW-0143">Chaperone</keyword>
<dbReference type="InterPro" id="IPR030482">
    <property type="entry name" value="PDRG1"/>
</dbReference>
<dbReference type="InterPro" id="IPR008942">
    <property type="entry name" value="ENTH_VHS"/>
</dbReference>
<evidence type="ECO:0000256" key="4">
    <source>
        <dbReference type="SAM" id="MobiDB-lite"/>
    </source>
</evidence>
<feature type="compositionally biased region" description="Polar residues" evidence="4">
    <location>
        <begin position="27"/>
        <end position="40"/>
    </location>
</feature>
<keyword evidence="6" id="KW-1185">Reference proteome</keyword>
<accession>A0A6G1CS75</accession>
<sequence length="368" mass="41791">MASRRPTTAPSASPPIPSIDFFSSPPLESQSPWGSPSPRWSTRYAVDDDTDDEKEELDLASSRPPLAFFLFLSLYPRRAWASRSRSPEQARVWSHARVLRLQPGHKYCLLSQLSKEVGWNYHDTIRLNEWKGVLITAMTSPDPRSKHDSADQKLPSLYLLDSIVKNIGQEYVGHFAARLQKVHQPINRGNRQMTDLEEDEFIMDPKMKQLQEALVDTETDAEQLLLARHQLVENDKIRNANREVLTALRKRARTTKTSVPSPFEVIMKEMEGTSGKPLVKEICATCGNHNPKEETWLMFPGSDIFAHVPFHVTCTVLDKDQERLDYDIKKLQSFVKEKSFVISDKGALADRISPGIVKSLVSLTDIPE</sequence>
<feature type="region of interest" description="Disordered" evidence="4">
    <location>
        <begin position="1"/>
        <end position="45"/>
    </location>
</feature>
<organism evidence="5 6">
    <name type="scientific">Oryza meyeriana var. granulata</name>
    <dbReference type="NCBI Taxonomy" id="110450"/>
    <lineage>
        <taxon>Eukaryota</taxon>
        <taxon>Viridiplantae</taxon>
        <taxon>Streptophyta</taxon>
        <taxon>Embryophyta</taxon>
        <taxon>Tracheophyta</taxon>
        <taxon>Spermatophyta</taxon>
        <taxon>Magnoliopsida</taxon>
        <taxon>Liliopsida</taxon>
        <taxon>Poales</taxon>
        <taxon>Poaceae</taxon>
        <taxon>BOP clade</taxon>
        <taxon>Oryzoideae</taxon>
        <taxon>Oryzeae</taxon>
        <taxon>Oryzinae</taxon>
        <taxon>Oryza</taxon>
        <taxon>Oryza meyeriana</taxon>
    </lineage>
</organism>
<evidence type="ECO:0000313" key="5">
    <source>
        <dbReference type="EMBL" id="KAF0902929.1"/>
    </source>
</evidence>
<reference evidence="5 6" key="1">
    <citation type="submission" date="2019-11" db="EMBL/GenBank/DDBJ databases">
        <title>Whole genome sequence of Oryza granulata.</title>
        <authorList>
            <person name="Li W."/>
        </authorList>
    </citation>
    <scope>NUCLEOTIDE SEQUENCE [LARGE SCALE GENOMIC DNA]</scope>
    <source>
        <strain evidence="6">cv. Menghai</strain>
        <tissue evidence="5">Leaf</tissue>
    </source>
</reference>
<dbReference type="EMBL" id="SPHZ02000008">
    <property type="protein sequence ID" value="KAF0902929.1"/>
    <property type="molecule type" value="Genomic_DNA"/>
</dbReference>
<dbReference type="CDD" id="cd22860">
    <property type="entry name" value="PDRG1"/>
    <property type="match status" value="1"/>
</dbReference>
<evidence type="ECO:0000256" key="1">
    <source>
        <dbReference type="ARBA" id="ARBA00004496"/>
    </source>
</evidence>
<dbReference type="OrthoDB" id="20282at2759"/>
<dbReference type="PANTHER" id="PTHR21162:SF0">
    <property type="entry name" value="P53 AND DNA DAMAGE-REGULATED PROTEIN 1"/>
    <property type="match status" value="1"/>
</dbReference>
<dbReference type="GO" id="GO:0005737">
    <property type="term" value="C:cytoplasm"/>
    <property type="evidence" value="ECO:0007669"/>
    <property type="project" value="UniProtKB-SubCell"/>
</dbReference>
<dbReference type="SUPFAM" id="SSF48464">
    <property type="entry name" value="ENTH/VHS domain"/>
    <property type="match status" value="1"/>
</dbReference>
<comment type="caution">
    <text evidence="5">The sequence shown here is derived from an EMBL/GenBank/DDBJ whole genome shotgun (WGS) entry which is preliminary data.</text>
</comment>